<keyword evidence="11" id="KW-1185">Reference proteome</keyword>
<dbReference type="FunFam" id="3.40.50.300:FF:000565">
    <property type="entry name" value="ABC bile acid transporter"/>
    <property type="match status" value="1"/>
</dbReference>
<dbReference type="PROSITE" id="PS00211">
    <property type="entry name" value="ABC_TRANSPORTER_1"/>
    <property type="match status" value="1"/>
</dbReference>
<dbReference type="InterPro" id="IPR027417">
    <property type="entry name" value="P-loop_NTPase"/>
</dbReference>
<organism evidence="10 11">
    <name type="scientific">Blyttiomyces helicus</name>
    <dbReference type="NCBI Taxonomy" id="388810"/>
    <lineage>
        <taxon>Eukaryota</taxon>
        <taxon>Fungi</taxon>
        <taxon>Fungi incertae sedis</taxon>
        <taxon>Chytridiomycota</taxon>
        <taxon>Chytridiomycota incertae sedis</taxon>
        <taxon>Chytridiomycetes</taxon>
        <taxon>Chytridiomycetes incertae sedis</taxon>
        <taxon>Blyttiomyces</taxon>
    </lineage>
</organism>
<dbReference type="GO" id="GO:0005524">
    <property type="term" value="F:ATP binding"/>
    <property type="evidence" value="ECO:0007669"/>
    <property type="project" value="UniProtKB-KW"/>
</dbReference>
<dbReference type="OrthoDB" id="6500128at2759"/>
<dbReference type="InterPro" id="IPR050173">
    <property type="entry name" value="ABC_transporter_C-like"/>
</dbReference>
<evidence type="ECO:0000256" key="1">
    <source>
        <dbReference type="ARBA" id="ARBA00004141"/>
    </source>
</evidence>
<evidence type="ECO:0000313" key="11">
    <source>
        <dbReference type="Proteomes" id="UP000269721"/>
    </source>
</evidence>
<proteinExistence type="predicted"/>
<dbReference type="InterPro" id="IPR003593">
    <property type="entry name" value="AAA+_ATPase"/>
</dbReference>
<evidence type="ECO:0000256" key="3">
    <source>
        <dbReference type="ARBA" id="ARBA00022692"/>
    </source>
</evidence>
<evidence type="ECO:0000313" key="10">
    <source>
        <dbReference type="EMBL" id="RKO83047.1"/>
    </source>
</evidence>
<keyword evidence="5" id="KW-0547">Nucleotide-binding</keyword>
<evidence type="ECO:0000256" key="8">
    <source>
        <dbReference type="ARBA" id="ARBA00023136"/>
    </source>
</evidence>
<name>A0A4V1IPH2_9FUNG</name>
<dbReference type="SMART" id="SM00382">
    <property type="entry name" value="AAA"/>
    <property type="match status" value="1"/>
</dbReference>
<reference evidence="11" key="1">
    <citation type="journal article" date="2018" name="Nat. Microbiol.">
        <title>Leveraging single-cell genomics to expand the fungal tree of life.</title>
        <authorList>
            <person name="Ahrendt S.R."/>
            <person name="Quandt C.A."/>
            <person name="Ciobanu D."/>
            <person name="Clum A."/>
            <person name="Salamov A."/>
            <person name="Andreopoulos B."/>
            <person name="Cheng J.F."/>
            <person name="Woyke T."/>
            <person name="Pelin A."/>
            <person name="Henrissat B."/>
            <person name="Reynolds N.K."/>
            <person name="Benny G.L."/>
            <person name="Smith M.E."/>
            <person name="James T.Y."/>
            <person name="Grigoriev I.V."/>
        </authorList>
    </citation>
    <scope>NUCLEOTIDE SEQUENCE [LARGE SCALE GENOMIC DNA]</scope>
</reference>
<evidence type="ECO:0000256" key="6">
    <source>
        <dbReference type="ARBA" id="ARBA00022840"/>
    </source>
</evidence>
<evidence type="ECO:0000256" key="4">
    <source>
        <dbReference type="ARBA" id="ARBA00022737"/>
    </source>
</evidence>
<dbReference type="InterPro" id="IPR017871">
    <property type="entry name" value="ABC_transporter-like_CS"/>
</dbReference>
<feature type="domain" description="ABC transporter" evidence="9">
    <location>
        <begin position="10"/>
        <end position="253"/>
    </location>
</feature>
<keyword evidence="10" id="KW-0378">Hydrolase</keyword>
<dbReference type="SUPFAM" id="SSF52540">
    <property type="entry name" value="P-loop containing nucleoside triphosphate hydrolases"/>
    <property type="match status" value="1"/>
</dbReference>
<evidence type="ECO:0000256" key="7">
    <source>
        <dbReference type="ARBA" id="ARBA00022989"/>
    </source>
</evidence>
<dbReference type="PANTHER" id="PTHR24223">
    <property type="entry name" value="ATP-BINDING CASSETTE SUB-FAMILY C"/>
    <property type="match status" value="1"/>
</dbReference>
<keyword evidence="3" id="KW-0812">Transmembrane</keyword>
<protein>
    <submittedName>
        <fullName evidence="10">P-loop containing nucleoside triphosphate hydrolase protein</fullName>
    </submittedName>
</protein>
<dbReference type="PROSITE" id="PS50893">
    <property type="entry name" value="ABC_TRANSPORTER_2"/>
    <property type="match status" value="1"/>
</dbReference>
<dbReference type="GO" id="GO:0016887">
    <property type="term" value="F:ATP hydrolysis activity"/>
    <property type="evidence" value="ECO:0007669"/>
    <property type="project" value="InterPro"/>
</dbReference>
<dbReference type="Proteomes" id="UP000269721">
    <property type="component" value="Unassembled WGS sequence"/>
</dbReference>
<dbReference type="CDD" id="cd03244">
    <property type="entry name" value="ABCC_MRP_domain2"/>
    <property type="match status" value="1"/>
</dbReference>
<evidence type="ECO:0000259" key="9">
    <source>
        <dbReference type="PROSITE" id="PS50893"/>
    </source>
</evidence>
<dbReference type="PANTHER" id="PTHR24223:SF353">
    <property type="entry name" value="ABC TRANSPORTER ATP-BINDING PROTEIN_PERMEASE VMR1-RELATED"/>
    <property type="match status" value="1"/>
</dbReference>
<dbReference type="Gene3D" id="3.40.50.300">
    <property type="entry name" value="P-loop containing nucleotide triphosphate hydrolases"/>
    <property type="match status" value="1"/>
</dbReference>
<comment type="subcellular location">
    <subcellularLocation>
        <location evidence="1">Membrane</location>
        <topology evidence="1">Multi-pass membrane protein</topology>
    </subcellularLocation>
</comment>
<dbReference type="AlphaFoldDB" id="A0A4V1IPH2"/>
<evidence type="ECO:0000256" key="5">
    <source>
        <dbReference type="ARBA" id="ARBA00022741"/>
    </source>
</evidence>
<dbReference type="Pfam" id="PF00005">
    <property type="entry name" value="ABC_tran"/>
    <property type="match status" value="1"/>
</dbReference>
<gene>
    <name evidence="10" type="ORF">BDK51DRAFT_19543</name>
</gene>
<keyword evidence="8" id="KW-0472">Membrane</keyword>
<keyword evidence="4" id="KW-0677">Repeat</keyword>
<dbReference type="GO" id="GO:0016020">
    <property type="term" value="C:membrane"/>
    <property type="evidence" value="ECO:0007669"/>
    <property type="project" value="UniProtKB-SubCell"/>
</dbReference>
<keyword evidence="2" id="KW-0813">Transport</keyword>
<keyword evidence="7" id="KW-1133">Transmembrane helix</keyword>
<accession>A0A4V1IPH2</accession>
<keyword evidence="6" id="KW-0067">ATP-binding</keyword>
<sequence>MDQWPSAGAIDVKDLSVRYSKKSDPVLRNVSFSIRGGEKIGIVGRTGAGKSTLSLALFRIIEHDLITGTLSIDNIDTANLSLHTLRSNMTIIPQDPVLFTGSVRTNLDPFGVVPDADLWTALRRSRFLASLADDNGDEAAFSLESAVAENGGNFSQGQRQLLCLARALLRRSRIVVLDELRATASVDDRTDAAIQESIRTEFKNCTVLCVAHRLRTVADYDRILVLDDGRVVELGTPHALLQKPDGWFRRMCEETADLSALVELAGQAAGRN</sequence>
<evidence type="ECO:0000256" key="2">
    <source>
        <dbReference type="ARBA" id="ARBA00022448"/>
    </source>
</evidence>
<dbReference type="EMBL" id="ML001735">
    <property type="protein sequence ID" value="RKO83047.1"/>
    <property type="molecule type" value="Genomic_DNA"/>
</dbReference>
<dbReference type="GO" id="GO:0042626">
    <property type="term" value="F:ATPase-coupled transmembrane transporter activity"/>
    <property type="evidence" value="ECO:0007669"/>
    <property type="project" value="TreeGrafter"/>
</dbReference>
<dbReference type="InterPro" id="IPR003439">
    <property type="entry name" value="ABC_transporter-like_ATP-bd"/>
</dbReference>